<protein>
    <submittedName>
        <fullName evidence="6">Periplasmic binding protein/LacI transcriptional regulator</fullName>
    </submittedName>
</protein>
<keyword evidence="4" id="KW-0804">Transcription</keyword>
<evidence type="ECO:0000256" key="4">
    <source>
        <dbReference type="ARBA" id="ARBA00023163"/>
    </source>
</evidence>
<organism evidence="6 7">
    <name type="scientific">Bifidobacterium [indicum] DSM 20214 = LMG 11587</name>
    <dbReference type="NCBI Taxonomy" id="1341694"/>
    <lineage>
        <taxon>Bacteria</taxon>
        <taxon>Bacillati</taxon>
        <taxon>Actinomycetota</taxon>
        <taxon>Actinomycetes</taxon>
        <taxon>Bifidobacteriales</taxon>
        <taxon>Bifidobacteriaceae</taxon>
        <taxon>Bifidobacterium</taxon>
    </lineage>
</organism>
<proteinExistence type="predicted"/>
<feature type="domain" description="HTH lacI-type" evidence="5">
    <location>
        <begin position="4"/>
        <end position="58"/>
    </location>
</feature>
<dbReference type="SUPFAM" id="SSF53822">
    <property type="entry name" value="Periplasmic binding protein-like I"/>
    <property type="match status" value="1"/>
</dbReference>
<dbReference type="KEGG" id="bii:BINDI_0339"/>
<dbReference type="EMBL" id="CP006018">
    <property type="protein sequence ID" value="AIC91621.1"/>
    <property type="molecule type" value="Genomic_DNA"/>
</dbReference>
<dbReference type="PANTHER" id="PTHR30146">
    <property type="entry name" value="LACI-RELATED TRANSCRIPTIONAL REPRESSOR"/>
    <property type="match status" value="1"/>
</dbReference>
<dbReference type="RefSeq" id="WP_033489795.1">
    <property type="nucleotide sequence ID" value="NZ_CP006018.1"/>
</dbReference>
<evidence type="ECO:0000256" key="2">
    <source>
        <dbReference type="ARBA" id="ARBA00023015"/>
    </source>
</evidence>
<keyword evidence="3" id="KW-0238">DNA-binding</keyword>
<dbReference type="GO" id="GO:0000976">
    <property type="term" value="F:transcription cis-regulatory region binding"/>
    <property type="evidence" value="ECO:0007669"/>
    <property type="project" value="TreeGrafter"/>
</dbReference>
<dbReference type="InterPro" id="IPR010982">
    <property type="entry name" value="Lambda_DNA-bd_dom_sf"/>
</dbReference>
<sequence length="341" mass="36917">MGFVTIRDVAQEAGVSIATVSQVLHGKGRFSNKTKTLVLNTVDDLGYIPDSRAQAIRASDSKMVGLLVPDLRNRYFADLVSSVEGILYESGYNTLIGTSAESVERQDSFITNILGQRFDGLIVIPQGEKSDGLKALVKRKLPTVFVDRRVPGMDTIPYVVSDPRPGLEEAMSTLRANGHRKIAYLAHPSLKSFSLNERAEAFKALSPDFFGDGGALTLSSDGTGASLEAALDRITEFGATALIFGYSPDAISCLGIFHDRGIRIGSQMSLISFDDIDVFNLMTPRISIISQQAGHMGRRGVDMLLELIRNGVTGLGPMLSIPTIFVQRESVGKIQDSDSRT</sequence>
<dbReference type="OrthoDB" id="37081at2"/>
<dbReference type="InterPro" id="IPR000843">
    <property type="entry name" value="HTH_LacI"/>
</dbReference>
<gene>
    <name evidence="6" type="ORF">BINDI_0339</name>
</gene>
<name>A0A087VTH5_9BIFI</name>
<dbReference type="Pfam" id="PF13377">
    <property type="entry name" value="Peripla_BP_3"/>
    <property type="match status" value="1"/>
</dbReference>
<reference evidence="6 7" key="1">
    <citation type="journal article" date="2014" name="Appl. Environ. Microbiol.">
        <title>Genomic encyclopedia of type strains of the genus Bifidobacterium.</title>
        <authorList>
            <person name="Milani C."/>
            <person name="Lugli G.A."/>
            <person name="Duranti S."/>
            <person name="Turroni F."/>
            <person name="Bottacini F."/>
            <person name="Mangifesta M."/>
            <person name="Sanchez B."/>
            <person name="Viappiani A."/>
            <person name="Mancabelli L."/>
            <person name="Taminiau B."/>
            <person name="Delcenserie V."/>
            <person name="Barrangou R."/>
            <person name="Margolles A."/>
            <person name="van Sinderen D."/>
            <person name="Ventura M."/>
        </authorList>
    </citation>
    <scope>NUCLEOTIDE SEQUENCE [LARGE SCALE GENOMIC DNA]</scope>
    <source>
        <strain evidence="6 7">LMG 11587</strain>
    </source>
</reference>
<dbReference type="GO" id="GO:0003700">
    <property type="term" value="F:DNA-binding transcription factor activity"/>
    <property type="evidence" value="ECO:0007669"/>
    <property type="project" value="TreeGrafter"/>
</dbReference>
<evidence type="ECO:0000313" key="6">
    <source>
        <dbReference type="EMBL" id="AIC91621.1"/>
    </source>
</evidence>
<dbReference type="PANTHER" id="PTHR30146:SF148">
    <property type="entry name" value="HTH-TYPE TRANSCRIPTIONAL REPRESSOR PURR-RELATED"/>
    <property type="match status" value="1"/>
</dbReference>
<dbReference type="SUPFAM" id="SSF47413">
    <property type="entry name" value="lambda repressor-like DNA-binding domains"/>
    <property type="match status" value="1"/>
</dbReference>
<dbReference type="CDD" id="cd01392">
    <property type="entry name" value="HTH_LacI"/>
    <property type="match status" value="1"/>
</dbReference>
<dbReference type="PROSITE" id="PS50932">
    <property type="entry name" value="HTH_LACI_2"/>
    <property type="match status" value="1"/>
</dbReference>
<dbReference type="Proteomes" id="UP000028569">
    <property type="component" value="Chromosome"/>
</dbReference>
<dbReference type="PROSITE" id="PS00356">
    <property type="entry name" value="HTH_LACI_1"/>
    <property type="match status" value="1"/>
</dbReference>
<keyword evidence="7" id="KW-1185">Reference proteome</keyword>
<dbReference type="AlphaFoldDB" id="A0A087VTH5"/>
<evidence type="ECO:0000256" key="1">
    <source>
        <dbReference type="ARBA" id="ARBA00022491"/>
    </source>
</evidence>
<evidence type="ECO:0000259" key="5">
    <source>
        <dbReference type="PROSITE" id="PS50932"/>
    </source>
</evidence>
<evidence type="ECO:0000256" key="3">
    <source>
        <dbReference type="ARBA" id="ARBA00023125"/>
    </source>
</evidence>
<dbReference type="SMART" id="SM00354">
    <property type="entry name" value="HTH_LACI"/>
    <property type="match status" value="1"/>
</dbReference>
<dbReference type="Gene3D" id="3.40.50.2300">
    <property type="match status" value="2"/>
</dbReference>
<dbReference type="PRINTS" id="PR00036">
    <property type="entry name" value="HTHLACI"/>
</dbReference>
<keyword evidence="1" id="KW-0678">Repressor</keyword>
<dbReference type="HOGENOM" id="CLU_037628_6_3_11"/>
<dbReference type="Pfam" id="PF00356">
    <property type="entry name" value="LacI"/>
    <property type="match status" value="1"/>
</dbReference>
<keyword evidence="2" id="KW-0805">Transcription regulation</keyword>
<dbReference type="InterPro" id="IPR028082">
    <property type="entry name" value="Peripla_BP_I"/>
</dbReference>
<accession>A0A087VTH5</accession>
<dbReference type="Gene3D" id="1.10.260.40">
    <property type="entry name" value="lambda repressor-like DNA-binding domains"/>
    <property type="match status" value="1"/>
</dbReference>
<evidence type="ECO:0000313" key="7">
    <source>
        <dbReference type="Proteomes" id="UP000028569"/>
    </source>
</evidence>
<dbReference type="InterPro" id="IPR046335">
    <property type="entry name" value="LacI/GalR-like_sensor"/>
</dbReference>